<dbReference type="GO" id="GO:0016773">
    <property type="term" value="F:phosphotransferase activity, alcohol group as acceptor"/>
    <property type="evidence" value="ECO:0007669"/>
    <property type="project" value="UniProtKB-UniRule"/>
</dbReference>
<dbReference type="HAMAP" id="MF_01270">
    <property type="entry name" value="AnhMurNAc_kinase"/>
    <property type="match status" value="1"/>
</dbReference>
<comment type="pathway">
    <text evidence="1">Amino-sugar metabolism; 1,6-anhydro-N-acetylmuramate degradation.</text>
</comment>
<name>A6TVP6_ALKMQ</name>
<dbReference type="PANTHER" id="PTHR30605">
    <property type="entry name" value="ANHYDRO-N-ACETYLMURAMIC ACID KINASE"/>
    <property type="match status" value="1"/>
</dbReference>
<dbReference type="NCBIfam" id="NF007148">
    <property type="entry name" value="PRK09585.3-2"/>
    <property type="match status" value="1"/>
</dbReference>
<comment type="similarity">
    <text evidence="1">Belongs to the anhydro-N-acetylmuramic acid kinase family.</text>
</comment>
<dbReference type="UniPathway" id="UPA00343"/>
<dbReference type="Gene3D" id="3.30.420.40">
    <property type="match status" value="2"/>
</dbReference>
<dbReference type="EC" id="2.7.1.170" evidence="1"/>
<keyword evidence="1" id="KW-0808">Transferase</keyword>
<dbReference type="PANTHER" id="PTHR30605:SF0">
    <property type="entry name" value="ANHYDRO-N-ACETYLMURAMIC ACID KINASE"/>
    <property type="match status" value="1"/>
</dbReference>
<comment type="catalytic activity">
    <reaction evidence="1">
        <text>1,6-anhydro-N-acetyl-beta-muramate + ATP + H2O = N-acetyl-D-muramate 6-phosphate + ADP + H(+)</text>
        <dbReference type="Rhea" id="RHEA:24952"/>
        <dbReference type="ChEBI" id="CHEBI:15377"/>
        <dbReference type="ChEBI" id="CHEBI:15378"/>
        <dbReference type="ChEBI" id="CHEBI:30616"/>
        <dbReference type="ChEBI" id="CHEBI:58690"/>
        <dbReference type="ChEBI" id="CHEBI:58722"/>
        <dbReference type="ChEBI" id="CHEBI:456216"/>
        <dbReference type="EC" id="2.7.1.170"/>
    </reaction>
</comment>
<keyword evidence="3" id="KW-1185">Reference proteome</keyword>
<dbReference type="STRING" id="293826.Amet_4183"/>
<evidence type="ECO:0000256" key="1">
    <source>
        <dbReference type="HAMAP-Rule" id="MF_01270"/>
    </source>
</evidence>
<dbReference type="OrthoDB" id="9763949at2"/>
<dbReference type="GO" id="GO:0097175">
    <property type="term" value="P:1,6-anhydro-N-acetyl-beta-muramic acid catabolic process"/>
    <property type="evidence" value="ECO:0007669"/>
    <property type="project" value="UniProtKB-UniRule"/>
</dbReference>
<dbReference type="InterPro" id="IPR005338">
    <property type="entry name" value="Anhydro_N_Ac-Mur_kinase"/>
</dbReference>
<dbReference type="GO" id="GO:0009254">
    <property type="term" value="P:peptidoglycan turnover"/>
    <property type="evidence" value="ECO:0007669"/>
    <property type="project" value="UniProtKB-UniRule"/>
</dbReference>
<dbReference type="Proteomes" id="UP000001572">
    <property type="component" value="Chromosome"/>
</dbReference>
<dbReference type="CDD" id="cd24050">
    <property type="entry name" value="ASKHA_NBD_ANMK"/>
    <property type="match status" value="1"/>
</dbReference>
<evidence type="ECO:0000313" key="3">
    <source>
        <dbReference type="Proteomes" id="UP000001572"/>
    </source>
</evidence>
<feature type="binding site" evidence="1">
    <location>
        <begin position="21"/>
        <end position="28"/>
    </location>
    <ligand>
        <name>ATP</name>
        <dbReference type="ChEBI" id="CHEBI:30616"/>
    </ligand>
</feature>
<dbReference type="eggNOG" id="COG2377">
    <property type="taxonomic scope" value="Bacteria"/>
</dbReference>
<comment type="function">
    <text evidence="1">Catalyzes the specific phosphorylation of 1,6-anhydro-N-acetylmuramic acid (anhMurNAc) with the simultaneous cleavage of the 1,6-anhydro ring, generating MurNAc-6-P. Is required for the utilization of anhMurNAc either imported from the medium or derived from its own cell wall murein, and thus plays a role in cell wall recycling.</text>
</comment>
<keyword evidence="1" id="KW-0119">Carbohydrate metabolism</keyword>
<proteinExistence type="inferred from homology"/>
<dbReference type="NCBIfam" id="NF007142">
    <property type="entry name" value="PRK09585.2-1"/>
    <property type="match status" value="1"/>
</dbReference>
<accession>A6TVP6</accession>
<dbReference type="Pfam" id="PF03702">
    <property type="entry name" value="AnmK"/>
    <property type="match status" value="1"/>
</dbReference>
<dbReference type="AlphaFoldDB" id="A6TVP6"/>
<comment type="pathway">
    <text evidence="1">Cell wall biogenesis; peptidoglycan recycling.</text>
</comment>
<dbReference type="RefSeq" id="WP_012065212.1">
    <property type="nucleotide sequence ID" value="NC_009633.1"/>
</dbReference>
<protein>
    <recommendedName>
        <fullName evidence="1">Anhydro-N-acetylmuramic acid kinase</fullName>
        <ecNumber evidence="1">2.7.1.170</ecNumber>
    </recommendedName>
    <alternativeName>
        <fullName evidence="1">AnhMurNAc kinase</fullName>
    </alternativeName>
</protein>
<evidence type="ECO:0000313" key="2">
    <source>
        <dbReference type="EMBL" id="ABR50264.1"/>
    </source>
</evidence>
<dbReference type="EMBL" id="CP000724">
    <property type="protein sequence ID" value="ABR50264.1"/>
    <property type="molecule type" value="Genomic_DNA"/>
</dbReference>
<organism evidence="2 3">
    <name type="scientific">Alkaliphilus metalliredigens (strain QYMF)</name>
    <dbReference type="NCBI Taxonomy" id="293826"/>
    <lineage>
        <taxon>Bacteria</taxon>
        <taxon>Bacillati</taxon>
        <taxon>Bacillota</taxon>
        <taxon>Clostridia</taxon>
        <taxon>Peptostreptococcales</taxon>
        <taxon>Natronincolaceae</taxon>
        <taxon>Alkaliphilus</taxon>
    </lineage>
</organism>
<dbReference type="GO" id="GO:0006040">
    <property type="term" value="P:amino sugar metabolic process"/>
    <property type="evidence" value="ECO:0007669"/>
    <property type="project" value="InterPro"/>
</dbReference>
<keyword evidence="1" id="KW-0547">Nucleotide-binding</keyword>
<dbReference type="HOGENOM" id="CLU_038782_1_0_9"/>
<dbReference type="GO" id="GO:0005524">
    <property type="term" value="F:ATP binding"/>
    <property type="evidence" value="ECO:0007669"/>
    <property type="project" value="UniProtKB-UniRule"/>
</dbReference>
<dbReference type="InterPro" id="IPR043129">
    <property type="entry name" value="ATPase_NBD"/>
</dbReference>
<dbReference type="GO" id="GO:0016301">
    <property type="term" value="F:kinase activity"/>
    <property type="evidence" value="ECO:0007669"/>
    <property type="project" value="UniProtKB-KW"/>
</dbReference>
<reference evidence="3" key="1">
    <citation type="journal article" date="2016" name="Genome Announc.">
        <title>Complete genome sequence of Alkaliphilus metalliredigens strain QYMF, an alkaliphilic and metal-reducing bacterium isolated from borax-contaminated leachate ponds.</title>
        <authorList>
            <person name="Hwang C."/>
            <person name="Copeland A."/>
            <person name="Lucas S."/>
            <person name="Lapidus A."/>
            <person name="Barry K."/>
            <person name="Detter J.C."/>
            <person name="Glavina Del Rio T."/>
            <person name="Hammon N."/>
            <person name="Israni S."/>
            <person name="Dalin E."/>
            <person name="Tice H."/>
            <person name="Pitluck S."/>
            <person name="Chertkov O."/>
            <person name="Brettin T."/>
            <person name="Bruce D."/>
            <person name="Han C."/>
            <person name="Schmutz J."/>
            <person name="Larimer F."/>
            <person name="Land M.L."/>
            <person name="Hauser L."/>
            <person name="Kyrpides N."/>
            <person name="Mikhailova N."/>
            <person name="Ye Q."/>
            <person name="Zhou J."/>
            <person name="Richardson P."/>
            <person name="Fields M.W."/>
        </authorList>
    </citation>
    <scope>NUCLEOTIDE SEQUENCE [LARGE SCALE GENOMIC DNA]</scope>
    <source>
        <strain evidence="3">QYMF</strain>
    </source>
</reference>
<dbReference type="SUPFAM" id="SSF53067">
    <property type="entry name" value="Actin-like ATPase domain"/>
    <property type="match status" value="1"/>
</dbReference>
<keyword evidence="1" id="KW-0067">ATP-binding</keyword>
<dbReference type="KEGG" id="amt:Amet_4183"/>
<keyword evidence="1" id="KW-0418">Kinase</keyword>
<sequence length="387" mass="42564">MRHIVKLLEKNKKNVIGLMSGTSIDGIDCALVEIEGHGLETKIKYKGFYNLKIQPQVKKRILRCCSIEESNVEQICQLNFEIGKLFGEAVLGLMKKLNMRLEEIDLIGSHGQTIYHVPQSSTLQIGEPSVIAEITGKPVIADFRVRDVAAGGHGAPLVAYPEYLLYRSDTKTRVFQNIGGIGNATVIPRRAKLEDVQAFDTGPGNMIIDQVVNVFTNGKLQYDQGGEIASKGKICQEVLNELMDHSYIKLLPPKTTGRESFGVNFTRNLLKRCKQLELSFEDTVSTVTAFTAKSIAYHYENLITLKQPIDEVIIAGGGSYNHTLINMIKESLRGVDVKIQEDIGYSSDAKEAIAFAILANEALHGNGNNIPSVTGAKKSVVMGKLIM</sequence>
<gene>
    <name evidence="1" type="primary">anmK</name>
    <name evidence="2" type="ordered locus">Amet_4183</name>
</gene>
<dbReference type="UniPathway" id="UPA00544"/>